<evidence type="ECO:0000256" key="1">
    <source>
        <dbReference type="ARBA" id="ARBA00004323"/>
    </source>
</evidence>
<evidence type="ECO:0000256" key="3">
    <source>
        <dbReference type="ARBA" id="ARBA00006492"/>
    </source>
</evidence>
<dbReference type="GO" id="GO:0003827">
    <property type="term" value="F:alpha-1,3-mannosylglycoprotein 2-beta-N-acetylglucosaminyltransferase activity"/>
    <property type="evidence" value="ECO:0007669"/>
    <property type="project" value="UniProtKB-UniRule"/>
</dbReference>
<evidence type="ECO:0000256" key="11">
    <source>
        <dbReference type="ARBA" id="ARBA00023136"/>
    </source>
</evidence>
<protein>
    <recommendedName>
        <fullName evidence="13">Alpha-1,3-mannosyl-glycoprotein 2-beta-N-acetylglucosaminyltransferase</fullName>
        <shortName evidence="13">GNT-I</shortName>
        <shortName evidence="13">GlcNAc-T I</shortName>
        <ecNumber evidence="13">2.4.1.101</ecNumber>
    </recommendedName>
    <alternativeName>
        <fullName evidence="13">N-glycosyl-oligosaccharide-glycoprotein N-acetylglucosaminyltransferase I</fullName>
    </alternativeName>
</protein>
<comment type="subcellular location">
    <subcellularLocation>
        <location evidence="1 13">Golgi apparatus membrane</location>
        <topology evidence="1 13">Single-pass type II membrane protein</topology>
    </subcellularLocation>
</comment>
<dbReference type="EC" id="2.4.1.101" evidence="13"/>
<dbReference type="EMBL" id="SEYY01017730">
    <property type="protein sequence ID" value="KAB7499603.1"/>
    <property type="molecule type" value="Genomic_DNA"/>
</dbReference>
<keyword evidence="7 13" id="KW-0479">Metal-binding</keyword>
<dbReference type="UniPathway" id="UPA00378"/>
<dbReference type="PANTHER" id="PTHR46396:SF2">
    <property type="entry name" value="ILEI_PANDER DOMAIN-CONTAINING PROTEIN"/>
    <property type="match status" value="1"/>
</dbReference>
<keyword evidence="10 13" id="KW-0333">Golgi apparatus</keyword>
<accession>A0A5N5SZF6</accession>
<dbReference type="Pfam" id="PF03071">
    <property type="entry name" value="GNT-I"/>
    <property type="match status" value="1"/>
</dbReference>
<dbReference type="InterPro" id="IPR029044">
    <property type="entry name" value="Nucleotide-diphossugar_trans"/>
</dbReference>
<keyword evidence="9" id="KW-1133">Transmembrane helix</keyword>
<dbReference type="Gene3D" id="3.90.550.10">
    <property type="entry name" value="Spore Coat Polysaccharide Biosynthesis Protein SpsA, Chain A"/>
    <property type="match status" value="1"/>
</dbReference>
<dbReference type="OrthoDB" id="6344731at2759"/>
<dbReference type="SUPFAM" id="SSF53448">
    <property type="entry name" value="Nucleotide-diphospho-sugar transferases"/>
    <property type="match status" value="1"/>
</dbReference>
<keyword evidence="8 13" id="KW-0735">Signal-anchor</keyword>
<evidence type="ECO:0000256" key="4">
    <source>
        <dbReference type="ARBA" id="ARBA00022676"/>
    </source>
</evidence>
<comment type="cofactor">
    <cofactor evidence="13">
        <name>Mn(2+)</name>
        <dbReference type="ChEBI" id="CHEBI:29035"/>
    </cofactor>
    <text evidence="13">The cofactor is mostly bound to the substrate.</text>
</comment>
<evidence type="ECO:0000313" key="15">
    <source>
        <dbReference type="Proteomes" id="UP000326759"/>
    </source>
</evidence>
<evidence type="ECO:0000256" key="5">
    <source>
        <dbReference type="ARBA" id="ARBA00022679"/>
    </source>
</evidence>
<keyword evidence="15" id="KW-1185">Reference proteome</keyword>
<dbReference type="AlphaFoldDB" id="A0A5N5SZF6"/>
<keyword evidence="12 13" id="KW-0464">Manganese</keyword>
<keyword evidence="4 13" id="KW-0328">Glycosyltransferase</keyword>
<evidence type="ECO:0000256" key="9">
    <source>
        <dbReference type="ARBA" id="ARBA00022989"/>
    </source>
</evidence>
<evidence type="ECO:0000256" key="6">
    <source>
        <dbReference type="ARBA" id="ARBA00022692"/>
    </source>
</evidence>
<evidence type="ECO:0000256" key="2">
    <source>
        <dbReference type="ARBA" id="ARBA00004922"/>
    </source>
</evidence>
<keyword evidence="6" id="KW-0812">Transmembrane</keyword>
<comment type="caution">
    <text evidence="14">The sequence shown here is derived from an EMBL/GenBank/DDBJ whole genome shotgun (WGS) entry which is preliminary data.</text>
</comment>
<evidence type="ECO:0000256" key="8">
    <source>
        <dbReference type="ARBA" id="ARBA00022968"/>
    </source>
</evidence>
<dbReference type="Proteomes" id="UP000326759">
    <property type="component" value="Unassembled WGS sequence"/>
</dbReference>
<dbReference type="InterPro" id="IPR004139">
    <property type="entry name" value="Glyco_trans_13"/>
</dbReference>
<name>A0A5N5SZF6_9CRUS</name>
<evidence type="ECO:0000256" key="7">
    <source>
        <dbReference type="ARBA" id="ARBA00022723"/>
    </source>
</evidence>
<gene>
    <name evidence="14" type="primary">POMGNT1_0</name>
    <name evidence="14" type="ORF">Anas_07998</name>
</gene>
<comment type="function">
    <text evidence="13">Initiates complex N-linked carbohydrate formation. Essential for the conversion of high-mannose to hybrid and complex N-glycans.</text>
</comment>
<evidence type="ECO:0000313" key="14">
    <source>
        <dbReference type="EMBL" id="KAB7499603.1"/>
    </source>
</evidence>
<sequence>MTSAPVKILTSLPKGQHQMFRNLEVVWGAGESPVHVVIDGYQEEAIKLCQLFSYEFRLHRPQGNTKDNTRANMNIGFALWSVFNTYQQYNKAIILEDDLLLSPDLLSYFHQVSHLLDEDENENLSHVSAFGQNSYPLVAANLSTILRVEMYPQYGWLTTRKWFNWTSTYWVPEGVRFPYHLNEYNIALQI</sequence>
<evidence type="ECO:0000256" key="12">
    <source>
        <dbReference type="ARBA" id="ARBA00023211"/>
    </source>
</evidence>
<organism evidence="14 15">
    <name type="scientific">Armadillidium nasatum</name>
    <dbReference type="NCBI Taxonomy" id="96803"/>
    <lineage>
        <taxon>Eukaryota</taxon>
        <taxon>Metazoa</taxon>
        <taxon>Ecdysozoa</taxon>
        <taxon>Arthropoda</taxon>
        <taxon>Crustacea</taxon>
        <taxon>Multicrustacea</taxon>
        <taxon>Malacostraca</taxon>
        <taxon>Eumalacostraca</taxon>
        <taxon>Peracarida</taxon>
        <taxon>Isopoda</taxon>
        <taxon>Oniscidea</taxon>
        <taxon>Crinocheta</taxon>
        <taxon>Armadillidiidae</taxon>
        <taxon>Armadillidium</taxon>
    </lineage>
</organism>
<dbReference type="GO" id="GO:0016266">
    <property type="term" value="P:protein O-linked glycosylation via N-acetyl-galactosamine"/>
    <property type="evidence" value="ECO:0007669"/>
    <property type="project" value="TreeGrafter"/>
</dbReference>
<dbReference type="InterPro" id="IPR052463">
    <property type="entry name" value="O-linked_mannose_GnT"/>
</dbReference>
<reference evidence="14 15" key="1">
    <citation type="journal article" date="2019" name="PLoS Biol.">
        <title>Sex chromosomes control vertical transmission of feminizing Wolbachia symbionts in an isopod.</title>
        <authorList>
            <person name="Becking T."/>
            <person name="Chebbi M.A."/>
            <person name="Giraud I."/>
            <person name="Moumen B."/>
            <person name="Laverre T."/>
            <person name="Caubet Y."/>
            <person name="Peccoud J."/>
            <person name="Gilbert C."/>
            <person name="Cordaux R."/>
        </authorList>
    </citation>
    <scope>NUCLEOTIDE SEQUENCE [LARGE SCALE GENOMIC DNA]</scope>
    <source>
        <strain evidence="14">ANa2</strain>
        <tissue evidence="14">Whole body excluding digestive tract and cuticle</tissue>
    </source>
</reference>
<comment type="catalytic activity">
    <reaction evidence="13">
        <text>N(4)-(alpha-D-Man-(1-&gt;3)-[alpha-D-Man-(1-&gt;3)-[alpha-D-Man-(1-&gt;6)]-alpha-D-Man-(1-&gt;6)]-beta-D-Man-(1-&gt;4)-beta-D-GlcNAc-(1-&gt;4)-beta-D-GlcNAc)-L-asparaginyl-[protein] (N-glucan mannose isomer 5A1,2) + UDP-N-acetyl-alpha-D-glucosamine = N(4)-{beta-D-GlcNAc-(1-&gt;2)-alpha-D-Man-(1-&gt;3)-[alpha-D-Man-(1-&gt;3)-[alpha-D-Man-(1-&gt;6)]-alpha-D-Man-(1-&gt;6)]-beta-D-Man-(1-&gt;4)-beta-D-GlcNAc-(1-&gt;4)-beta-D-GlcNAc}-L-asparaginyl-[protein] + UDP + H(+)</text>
        <dbReference type="Rhea" id="RHEA:11456"/>
        <dbReference type="Rhea" id="RHEA-COMP:14367"/>
        <dbReference type="Rhea" id="RHEA-COMP:14368"/>
        <dbReference type="ChEBI" id="CHEBI:15378"/>
        <dbReference type="ChEBI" id="CHEBI:57705"/>
        <dbReference type="ChEBI" id="CHEBI:58223"/>
        <dbReference type="ChEBI" id="CHEBI:59087"/>
        <dbReference type="ChEBI" id="CHEBI:60625"/>
        <dbReference type="EC" id="2.4.1.101"/>
    </reaction>
</comment>
<keyword evidence="5 14" id="KW-0808">Transferase</keyword>
<dbReference type="GO" id="GO:0030145">
    <property type="term" value="F:manganese ion binding"/>
    <property type="evidence" value="ECO:0007669"/>
    <property type="project" value="UniProtKB-UniRule"/>
</dbReference>
<dbReference type="GO" id="GO:0047223">
    <property type="term" value="F:beta-1,3-galactosyl-O-glycosyl-glycoprotein beta-1,3-N-acetylglucosaminyltransferase activity"/>
    <property type="evidence" value="ECO:0007669"/>
    <property type="project" value="TreeGrafter"/>
</dbReference>
<evidence type="ECO:0000256" key="10">
    <source>
        <dbReference type="ARBA" id="ARBA00023034"/>
    </source>
</evidence>
<comment type="pathway">
    <text evidence="2 13">Protein modification; protein glycosylation.</text>
</comment>
<dbReference type="GO" id="GO:0000139">
    <property type="term" value="C:Golgi membrane"/>
    <property type="evidence" value="ECO:0007669"/>
    <property type="project" value="UniProtKB-SubCell"/>
</dbReference>
<evidence type="ECO:0000256" key="13">
    <source>
        <dbReference type="RuleBase" id="RU368119"/>
    </source>
</evidence>
<dbReference type="PANTHER" id="PTHR46396">
    <property type="entry name" value="PROTEIN O-LINKED-MANNOSE BETA-1,2-N-ACETYLGLUCOSAMINYLTRANSFERASE 1"/>
    <property type="match status" value="1"/>
</dbReference>
<proteinExistence type="inferred from homology"/>
<keyword evidence="11" id="KW-0472">Membrane</keyword>
<comment type="similarity">
    <text evidence="3 13">Belongs to the glycosyltransferase 13 family.</text>
</comment>